<name>A0ABM3HZ00_9MYRT</name>
<dbReference type="InterPro" id="IPR011989">
    <property type="entry name" value="ARM-like"/>
</dbReference>
<dbReference type="SUPFAM" id="SSF48371">
    <property type="entry name" value="ARM repeat"/>
    <property type="match status" value="1"/>
</dbReference>
<dbReference type="Gene3D" id="1.25.10.10">
    <property type="entry name" value="Leucine-rich Repeat Variant"/>
    <property type="match status" value="1"/>
</dbReference>
<evidence type="ECO:0000256" key="1">
    <source>
        <dbReference type="SAM" id="MobiDB-lite"/>
    </source>
</evidence>
<gene>
    <name evidence="3" type="primary">LOC115729689</name>
</gene>
<evidence type="ECO:0000313" key="2">
    <source>
        <dbReference type="Proteomes" id="UP000827889"/>
    </source>
</evidence>
<reference evidence="3" key="1">
    <citation type="submission" date="2025-08" db="UniProtKB">
        <authorList>
            <consortium name="RefSeq"/>
        </authorList>
    </citation>
    <scope>IDENTIFICATION</scope>
    <source>
        <tissue evidence="3">Leaf</tissue>
    </source>
</reference>
<evidence type="ECO:0000313" key="3">
    <source>
        <dbReference type="RefSeq" id="XP_048141827.1"/>
    </source>
</evidence>
<protein>
    <submittedName>
        <fullName evidence="3">Uncharacterized protein LOC115729689</fullName>
    </submittedName>
</protein>
<organism evidence="2 3">
    <name type="scientific">Rhodamnia argentea</name>
    <dbReference type="NCBI Taxonomy" id="178133"/>
    <lineage>
        <taxon>Eukaryota</taxon>
        <taxon>Viridiplantae</taxon>
        <taxon>Streptophyta</taxon>
        <taxon>Embryophyta</taxon>
        <taxon>Tracheophyta</taxon>
        <taxon>Spermatophyta</taxon>
        <taxon>Magnoliopsida</taxon>
        <taxon>eudicotyledons</taxon>
        <taxon>Gunneridae</taxon>
        <taxon>Pentapetalae</taxon>
        <taxon>rosids</taxon>
        <taxon>malvids</taxon>
        <taxon>Myrtales</taxon>
        <taxon>Myrtaceae</taxon>
        <taxon>Myrtoideae</taxon>
        <taxon>Myrteae</taxon>
        <taxon>Australasian group</taxon>
        <taxon>Rhodamnia</taxon>
    </lineage>
</organism>
<dbReference type="GeneID" id="115729689"/>
<dbReference type="RefSeq" id="XP_048141827.1">
    <property type="nucleotide sequence ID" value="XM_048285870.1"/>
</dbReference>
<sequence length="183" mass="20028">MEEIQQRKRKKTRRGSELCRSTPLQSADEDAALCLLLASVSKINTGDHSDPLFSLALVRKCLRKVLSFLSKLDDPGSSFRKIPLTALFSVLPVLLKSNNPDIACLCAKVVGMASLCVFEMNQQIASDAEILESLVSGLRSSSRRVKLSACCAVSDLSTSLVGRQRLLEHSALETLILLPTYCF</sequence>
<dbReference type="InterPro" id="IPR016024">
    <property type="entry name" value="ARM-type_fold"/>
</dbReference>
<proteinExistence type="predicted"/>
<feature type="region of interest" description="Disordered" evidence="1">
    <location>
        <begin position="1"/>
        <end position="21"/>
    </location>
</feature>
<keyword evidence="2" id="KW-1185">Reference proteome</keyword>
<dbReference type="Proteomes" id="UP000827889">
    <property type="component" value="Chromosome 9"/>
</dbReference>
<accession>A0ABM3HZ00</accession>